<keyword evidence="6 9" id="KW-0570">Pentose shunt</keyword>
<evidence type="ECO:0000256" key="4">
    <source>
        <dbReference type="ARBA" id="ARBA00022490"/>
    </source>
</evidence>
<comment type="catalytic activity">
    <reaction evidence="8 9">
        <text>D-sedoheptulose 7-phosphate + D-glyceraldehyde 3-phosphate = D-erythrose 4-phosphate + beta-D-fructose 6-phosphate</text>
        <dbReference type="Rhea" id="RHEA:17053"/>
        <dbReference type="ChEBI" id="CHEBI:16897"/>
        <dbReference type="ChEBI" id="CHEBI:57483"/>
        <dbReference type="ChEBI" id="CHEBI:57634"/>
        <dbReference type="ChEBI" id="CHEBI:59776"/>
        <dbReference type="EC" id="2.2.1.2"/>
    </reaction>
</comment>
<comment type="subcellular location">
    <subcellularLocation>
        <location evidence="1 9">Cytoplasm</location>
    </subcellularLocation>
</comment>
<name>A0A0T5X9S4_9BACT</name>
<sequence length="219" mass="23765">MKLFLDTANINEIEKGLEWGVIRGVTTNPSLVAKEGSISFRQHVKKIAEIVKGPVSAEVISTDTDEMIAEARSLSSLDPNIVVKIPMIQNGIAATKKLSSEGIPVNVTLVFSPQQALLAALAGAAYVSPFVGRLDDIGEDGIGLVRDIAQIFSIHNIKTEIIAASIRHSRHVFDAVVAGAHIVTLPFNVLEQMFNHPLTDKGLKKFLADWEVYVKHHGN</sequence>
<evidence type="ECO:0000256" key="9">
    <source>
        <dbReference type="HAMAP-Rule" id="MF_00494"/>
    </source>
</evidence>
<keyword evidence="7 9" id="KW-0704">Schiff base</keyword>
<comment type="caution">
    <text evidence="10">The sequence shown here is derived from an EMBL/GenBank/DDBJ whole genome shotgun (WGS) entry which is preliminary data.</text>
</comment>
<dbReference type="InterPro" id="IPR033919">
    <property type="entry name" value="TSA/FSA_arc/bac"/>
</dbReference>
<dbReference type="eggNOG" id="COG0176">
    <property type="taxonomic scope" value="Bacteria"/>
</dbReference>
<accession>A0A0T5X9S4</accession>
<organism evidence="10 11">
    <name type="scientific">Acetomicrobium hydrogeniformans ATCC BAA-1850</name>
    <dbReference type="NCBI Taxonomy" id="592015"/>
    <lineage>
        <taxon>Bacteria</taxon>
        <taxon>Thermotogati</taxon>
        <taxon>Synergistota</taxon>
        <taxon>Synergistia</taxon>
        <taxon>Synergistales</taxon>
        <taxon>Acetomicrobiaceae</taxon>
        <taxon>Acetomicrobium</taxon>
    </lineage>
</organism>
<dbReference type="FunFam" id="3.20.20.70:FF:000018">
    <property type="entry name" value="Probable transaldolase"/>
    <property type="match status" value="1"/>
</dbReference>
<dbReference type="OrthoDB" id="140919at2"/>
<dbReference type="PROSITE" id="PS01054">
    <property type="entry name" value="TRANSALDOLASE_1"/>
    <property type="match status" value="1"/>
</dbReference>
<evidence type="ECO:0000313" key="10">
    <source>
        <dbReference type="EMBL" id="KRT34670.1"/>
    </source>
</evidence>
<evidence type="ECO:0000256" key="8">
    <source>
        <dbReference type="ARBA" id="ARBA00048810"/>
    </source>
</evidence>
<keyword evidence="11" id="KW-1185">Reference proteome</keyword>
<dbReference type="GO" id="GO:0004801">
    <property type="term" value="F:transaldolase activity"/>
    <property type="evidence" value="ECO:0007669"/>
    <property type="project" value="UniProtKB-UniRule"/>
</dbReference>
<dbReference type="UniPathway" id="UPA00115">
    <property type="reaction ID" value="UER00414"/>
</dbReference>
<proteinExistence type="inferred from homology"/>
<dbReference type="GO" id="GO:0005975">
    <property type="term" value="P:carbohydrate metabolic process"/>
    <property type="evidence" value="ECO:0007669"/>
    <property type="project" value="InterPro"/>
</dbReference>
<dbReference type="NCBIfam" id="TIGR00875">
    <property type="entry name" value="fsa_talC_mipB"/>
    <property type="match status" value="1"/>
</dbReference>
<evidence type="ECO:0000256" key="3">
    <source>
        <dbReference type="ARBA" id="ARBA00005740"/>
    </source>
</evidence>
<comment type="similarity">
    <text evidence="3 9">Belongs to the transaldolase family. Type 3B subfamily.</text>
</comment>
<dbReference type="PANTHER" id="PTHR10683">
    <property type="entry name" value="TRANSALDOLASE"/>
    <property type="match status" value="1"/>
</dbReference>
<dbReference type="InterPro" id="IPR013785">
    <property type="entry name" value="Aldolase_TIM"/>
</dbReference>
<dbReference type="CDD" id="cd00956">
    <property type="entry name" value="Transaldolase_FSA"/>
    <property type="match status" value="1"/>
</dbReference>
<dbReference type="EMBL" id="ACJX03000001">
    <property type="protein sequence ID" value="KRT34670.1"/>
    <property type="molecule type" value="Genomic_DNA"/>
</dbReference>
<dbReference type="RefSeq" id="WP_009200454.1">
    <property type="nucleotide sequence ID" value="NZ_ACJX03000001.1"/>
</dbReference>
<dbReference type="GO" id="GO:0006098">
    <property type="term" value="P:pentose-phosphate shunt"/>
    <property type="evidence" value="ECO:0007669"/>
    <property type="project" value="UniProtKB-UniRule"/>
</dbReference>
<keyword evidence="5 9" id="KW-0808">Transferase</keyword>
<feature type="active site" description="Schiff-base intermediate with substrate" evidence="9">
    <location>
        <position position="84"/>
    </location>
</feature>
<dbReference type="GO" id="GO:0016832">
    <property type="term" value="F:aldehyde-lyase activity"/>
    <property type="evidence" value="ECO:0007669"/>
    <property type="project" value="InterPro"/>
</dbReference>
<dbReference type="Pfam" id="PF00923">
    <property type="entry name" value="TAL_FSA"/>
    <property type="match status" value="1"/>
</dbReference>
<protein>
    <recommendedName>
        <fullName evidence="9">Probable transaldolase</fullName>
        <ecNumber evidence="9">2.2.1.2</ecNumber>
    </recommendedName>
</protein>
<dbReference type="EC" id="2.2.1.2" evidence="9"/>
<evidence type="ECO:0000256" key="6">
    <source>
        <dbReference type="ARBA" id="ARBA00023126"/>
    </source>
</evidence>
<dbReference type="InterPro" id="IPR022999">
    <property type="entry name" value="Transaldolase_3B"/>
</dbReference>
<dbReference type="InterPro" id="IPR018225">
    <property type="entry name" value="Transaldolase_AS"/>
</dbReference>
<gene>
    <name evidence="9" type="primary">tal</name>
    <name evidence="10" type="ORF">HMPREF1705_03909</name>
</gene>
<keyword evidence="4 9" id="KW-0963">Cytoplasm</keyword>
<dbReference type="STRING" id="592015.HMPREF1705_03909"/>
<dbReference type="GO" id="GO:0005737">
    <property type="term" value="C:cytoplasm"/>
    <property type="evidence" value="ECO:0007669"/>
    <property type="project" value="UniProtKB-SubCell"/>
</dbReference>
<reference evidence="11" key="1">
    <citation type="submission" date="2012-09" db="EMBL/GenBank/DDBJ databases">
        <authorList>
            <person name="Weinstock G."/>
            <person name="Sodergren E."/>
            <person name="Clifton S."/>
            <person name="Fulton L."/>
            <person name="Fulton B."/>
            <person name="Courtney L."/>
            <person name="Fronick C."/>
            <person name="Harrison M."/>
            <person name="Strong C."/>
            <person name="Farmer C."/>
            <person name="Delehaunty K."/>
            <person name="Markovic C."/>
            <person name="Hall O."/>
            <person name="Minx P."/>
            <person name="Tomlinson C."/>
            <person name="Mitreva M."/>
            <person name="Nelson J."/>
            <person name="Hou S."/>
            <person name="Wollam A."/>
            <person name="Pepin K.H."/>
            <person name="Johnson M."/>
            <person name="Bhonagiri V."/>
            <person name="Nash W.E."/>
            <person name="Suruliraj S."/>
            <person name="Warren W."/>
            <person name="Chinwalla A."/>
            <person name="Mardis E.R."/>
            <person name="Wilson R.K."/>
        </authorList>
    </citation>
    <scope>NUCLEOTIDE SEQUENCE [LARGE SCALE GENOMIC DNA]</scope>
    <source>
        <strain evidence="11">OS1</strain>
    </source>
</reference>
<dbReference type="SUPFAM" id="SSF51569">
    <property type="entry name" value="Aldolase"/>
    <property type="match status" value="1"/>
</dbReference>
<evidence type="ECO:0000256" key="2">
    <source>
        <dbReference type="ARBA" id="ARBA00004857"/>
    </source>
</evidence>
<dbReference type="InterPro" id="IPR004731">
    <property type="entry name" value="Transaldolase_3B/F6P_aldolase"/>
</dbReference>
<dbReference type="InterPro" id="IPR001585">
    <property type="entry name" value="TAL/FSA"/>
</dbReference>
<evidence type="ECO:0000313" key="11">
    <source>
        <dbReference type="Proteomes" id="UP000005273"/>
    </source>
</evidence>
<dbReference type="PANTHER" id="PTHR10683:SF36">
    <property type="entry name" value="TRANSALDOLASE"/>
    <property type="match status" value="1"/>
</dbReference>
<dbReference type="HAMAP" id="MF_00494">
    <property type="entry name" value="Transaldolase_3b"/>
    <property type="match status" value="1"/>
</dbReference>
<dbReference type="Gene3D" id="3.20.20.70">
    <property type="entry name" value="Aldolase class I"/>
    <property type="match status" value="1"/>
</dbReference>
<dbReference type="AlphaFoldDB" id="A0A0T5X9S4"/>
<comment type="pathway">
    <text evidence="2 9">Carbohydrate degradation; pentose phosphate pathway; D-glyceraldehyde 3-phosphate and beta-D-fructose 6-phosphate from D-ribose 5-phosphate and D-xylulose 5-phosphate (non-oxidative stage): step 2/3.</text>
</comment>
<comment type="function">
    <text evidence="9">Transaldolase is important for the balance of metabolites in the pentose-phosphate pathway.</text>
</comment>
<evidence type="ECO:0000256" key="1">
    <source>
        <dbReference type="ARBA" id="ARBA00004496"/>
    </source>
</evidence>
<evidence type="ECO:0000256" key="5">
    <source>
        <dbReference type="ARBA" id="ARBA00022679"/>
    </source>
</evidence>
<dbReference type="Proteomes" id="UP000005273">
    <property type="component" value="Unassembled WGS sequence"/>
</dbReference>
<evidence type="ECO:0000256" key="7">
    <source>
        <dbReference type="ARBA" id="ARBA00023270"/>
    </source>
</evidence>